<dbReference type="AlphaFoldDB" id="A0A2H3CB34"/>
<dbReference type="InParanoid" id="A0A2H3CB34"/>
<evidence type="ECO:0000313" key="1">
    <source>
        <dbReference type="EMBL" id="PBK80269.1"/>
    </source>
</evidence>
<gene>
    <name evidence="1" type="ORF">ARMGADRAFT_80440</name>
</gene>
<sequence length="124" mass="14101">MGRVYRTKYKLLRERQEYQSAYIRLEFTQAAVLFYSSALVIQHTRAEEDCCQSVRGNLFSVSYKPASSRLSNICNGLRIPSQLASQMSEVCTEDSKQRPWLVYSLDAPTVGEHRTISNVNSAPC</sequence>
<name>A0A2H3CB34_ARMGA</name>
<keyword evidence="2" id="KW-1185">Reference proteome</keyword>
<organism evidence="1 2">
    <name type="scientific">Armillaria gallica</name>
    <name type="common">Bulbous honey fungus</name>
    <name type="synonym">Armillaria bulbosa</name>
    <dbReference type="NCBI Taxonomy" id="47427"/>
    <lineage>
        <taxon>Eukaryota</taxon>
        <taxon>Fungi</taxon>
        <taxon>Dikarya</taxon>
        <taxon>Basidiomycota</taxon>
        <taxon>Agaricomycotina</taxon>
        <taxon>Agaricomycetes</taxon>
        <taxon>Agaricomycetidae</taxon>
        <taxon>Agaricales</taxon>
        <taxon>Marasmiineae</taxon>
        <taxon>Physalacriaceae</taxon>
        <taxon>Armillaria</taxon>
    </lineage>
</organism>
<dbReference type="Proteomes" id="UP000217790">
    <property type="component" value="Unassembled WGS sequence"/>
</dbReference>
<evidence type="ECO:0000313" key="2">
    <source>
        <dbReference type="Proteomes" id="UP000217790"/>
    </source>
</evidence>
<proteinExistence type="predicted"/>
<dbReference type="EMBL" id="KZ293749">
    <property type="protein sequence ID" value="PBK80269.1"/>
    <property type="molecule type" value="Genomic_DNA"/>
</dbReference>
<reference evidence="2" key="1">
    <citation type="journal article" date="2017" name="Nat. Ecol. Evol.">
        <title>Genome expansion and lineage-specific genetic innovations in the forest pathogenic fungi Armillaria.</title>
        <authorList>
            <person name="Sipos G."/>
            <person name="Prasanna A.N."/>
            <person name="Walter M.C."/>
            <person name="O'Connor E."/>
            <person name="Balint B."/>
            <person name="Krizsan K."/>
            <person name="Kiss B."/>
            <person name="Hess J."/>
            <person name="Varga T."/>
            <person name="Slot J."/>
            <person name="Riley R."/>
            <person name="Boka B."/>
            <person name="Rigling D."/>
            <person name="Barry K."/>
            <person name="Lee J."/>
            <person name="Mihaltcheva S."/>
            <person name="LaButti K."/>
            <person name="Lipzen A."/>
            <person name="Waldron R."/>
            <person name="Moloney N.M."/>
            <person name="Sperisen C."/>
            <person name="Kredics L."/>
            <person name="Vagvoelgyi C."/>
            <person name="Patrignani A."/>
            <person name="Fitzpatrick D."/>
            <person name="Nagy I."/>
            <person name="Doyle S."/>
            <person name="Anderson J.B."/>
            <person name="Grigoriev I.V."/>
            <person name="Gueldener U."/>
            <person name="Muensterkoetter M."/>
            <person name="Nagy L.G."/>
        </authorList>
    </citation>
    <scope>NUCLEOTIDE SEQUENCE [LARGE SCALE GENOMIC DNA]</scope>
    <source>
        <strain evidence="2">Ar21-2</strain>
    </source>
</reference>
<protein>
    <submittedName>
        <fullName evidence="1">Uncharacterized protein</fullName>
    </submittedName>
</protein>
<accession>A0A2H3CB34</accession>